<feature type="domain" description="Acylphosphatase-like" evidence="7">
    <location>
        <begin position="3"/>
        <end position="89"/>
    </location>
</feature>
<dbReference type="GO" id="GO:0003998">
    <property type="term" value="F:acylphosphatase activity"/>
    <property type="evidence" value="ECO:0007669"/>
    <property type="project" value="UniProtKB-EC"/>
</dbReference>
<proteinExistence type="inferred from homology"/>
<dbReference type="PROSITE" id="PS00150">
    <property type="entry name" value="ACYLPHOSPHATASE_1"/>
    <property type="match status" value="1"/>
</dbReference>
<dbReference type="InterPro" id="IPR017968">
    <property type="entry name" value="Acylphosphatase_CS"/>
</dbReference>
<comment type="similarity">
    <text evidence="1 6">Belongs to the acylphosphatase family.</text>
</comment>
<dbReference type="PANTHER" id="PTHR47268:SF4">
    <property type="entry name" value="ACYLPHOSPHATASE"/>
    <property type="match status" value="1"/>
</dbReference>
<protein>
    <recommendedName>
        <fullName evidence="2 4">Acylphosphatase</fullName>
        <ecNumber evidence="2 4">3.6.1.7</ecNumber>
    </recommendedName>
</protein>
<dbReference type="SUPFAM" id="SSF54975">
    <property type="entry name" value="Acylphosphatase/BLUF domain-like"/>
    <property type="match status" value="1"/>
</dbReference>
<evidence type="ECO:0000259" key="7">
    <source>
        <dbReference type="PROSITE" id="PS51160"/>
    </source>
</evidence>
<keyword evidence="4 5" id="KW-0378">Hydrolase</keyword>
<evidence type="ECO:0000313" key="9">
    <source>
        <dbReference type="Proteomes" id="UP000177171"/>
    </source>
</evidence>
<gene>
    <name evidence="8" type="ORF">A3G49_01985</name>
</gene>
<dbReference type="AlphaFoldDB" id="A0A1G2LS98"/>
<dbReference type="InterPro" id="IPR001792">
    <property type="entry name" value="Acylphosphatase-like_dom"/>
</dbReference>
<evidence type="ECO:0000256" key="2">
    <source>
        <dbReference type="ARBA" id="ARBA00012150"/>
    </source>
</evidence>
<dbReference type="EC" id="3.6.1.7" evidence="2 4"/>
<accession>A0A1G2LS98</accession>
<feature type="active site" evidence="4">
    <location>
        <position position="18"/>
    </location>
</feature>
<comment type="caution">
    <text evidence="8">The sequence shown here is derived from an EMBL/GenBank/DDBJ whole genome shotgun (WGS) entry which is preliminary data.</text>
</comment>
<evidence type="ECO:0000256" key="3">
    <source>
        <dbReference type="ARBA" id="ARBA00047645"/>
    </source>
</evidence>
<dbReference type="PANTHER" id="PTHR47268">
    <property type="entry name" value="ACYLPHOSPHATASE"/>
    <property type="match status" value="1"/>
</dbReference>
<dbReference type="InterPro" id="IPR036046">
    <property type="entry name" value="Acylphosphatase-like_dom_sf"/>
</dbReference>
<dbReference type="Gene3D" id="3.30.70.100">
    <property type="match status" value="1"/>
</dbReference>
<dbReference type="InterPro" id="IPR020456">
    <property type="entry name" value="Acylphosphatase"/>
</dbReference>
<dbReference type="PROSITE" id="PS51160">
    <property type="entry name" value="ACYLPHOSPHATASE_3"/>
    <property type="match status" value="1"/>
</dbReference>
<dbReference type="Proteomes" id="UP000177171">
    <property type="component" value="Unassembled WGS sequence"/>
</dbReference>
<dbReference type="PROSITE" id="PS00151">
    <property type="entry name" value="ACYLPHOSPHATASE_2"/>
    <property type="match status" value="1"/>
</dbReference>
<evidence type="ECO:0000256" key="1">
    <source>
        <dbReference type="ARBA" id="ARBA00005614"/>
    </source>
</evidence>
<evidence type="ECO:0000256" key="4">
    <source>
        <dbReference type="PROSITE-ProRule" id="PRU00520"/>
    </source>
</evidence>
<sequence length="89" mass="9993">MERTVLKITGRVQGVFFRQTAKETAQKLGIAGFAKNENDGNVTIVAEGKKDKLVQFIGLIKRGFDYTEVKAVSMEWGSATEEFKDFNIF</sequence>
<evidence type="ECO:0000313" key="8">
    <source>
        <dbReference type="EMBL" id="OHA14374.1"/>
    </source>
</evidence>
<dbReference type="PRINTS" id="PR00112">
    <property type="entry name" value="ACYLPHPHTASE"/>
</dbReference>
<reference evidence="8 9" key="1">
    <citation type="journal article" date="2016" name="Nat. Commun.">
        <title>Thousands of microbial genomes shed light on interconnected biogeochemical processes in an aquifer system.</title>
        <authorList>
            <person name="Anantharaman K."/>
            <person name="Brown C.T."/>
            <person name="Hug L.A."/>
            <person name="Sharon I."/>
            <person name="Castelle C.J."/>
            <person name="Probst A.J."/>
            <person name="Thomas B.C."/>
            <person name="Singh A."/>
            <person name="Wilkins M.J."/>
            <person name="Karaoz U."/>
            <person name="Brodie E.L."/>
            <person name="Williams K.H."/>
            <person name="Hubbard S.S."/>
            <person name="Banfield J.F."/>
        </authorList>
    </citation>
    <scope>NUCLEOTIDE SEQUENCE [LARGE SCALE GENOMIC DNA]</scope>
</reference>
<dbReference type="Pfam" id="PF00708">
    <property type="entry name" value="Acylphosphatase"/>
    <property type="match status" value="1"/>
</dbReference>
<organism evidence="8 9">
    <name type="scientific">Candidatus Sungbacteria bacterium RIFCSPLOWO2_12_FULL_41_11</name>
    <dbReference type="NCBI Taxonomy" id="1802286"/>
    <lineage>
        <taxon>Bacteria</taxon>
        <taxon>Candidatus Sungiibacteriota</taxon>
    </lineage>
</organism>
<evidence type="ECO:0000256" key="6">
    <source>
        <dbReference type="RuleBase" id="RU004168"/>
    </source>
</evidence>
<comment type="catalytic activity">
    <reaction evidence="3 4 5">
        <text>an acyl phosphate + H2O = a carboxylate + phosphate + H(+)</text>
        <dbReference type="Rhea" id="RHEA:14965"/>
        <dbReference type="ChEBI" id="CHEBI:15377"/>
        <dbReference type="ChEBI" id="CHEBI:15378"/>
        <dbReference type="ChEBI" id="CHEBI:29067"/>
        <dbReference type="ChEBI" id="CHEBI:43474"/>
        <dbReference type="ChEBI" id="CHEBI:59918"/>
        <dbReference type="EC" id="3.6.1.7"/>
    </reaction>
</comment>
<evidence type="ECO:0000256" key="5">
    <source>
        <dbReference type="RuleBase" id="RU000553"/>
    </source>
</evidence>
<dbReference type="EMBL" id="MHQY01000008">
    <property type="protein sequence ID" value="OHA14374.1"/>
    <property type="molecule type" value="Genomic_DNA"/>
</dbReference>
<name>A0A1G2LS98_9BACT</name>
<feature type="active site" evidence="4">
    <location>
        <position position="36"/>
    </location>
</feature>